<proteinExistence type="predicted"/>
<dbReference type="InterPro" id="IPR025529">
    <property type="entry name" value="DUF4416"/>
</dbReference>
<dbReference type="AlphaFoldDB" id="A0A097AUG2"/>
<reference evidence="2" key="1">
    <citation type="journal article" date="2015" name="Genome Announc.">
        <title>Whole-Genome Sequences of 80 Environmental and Clinical Isolates of Burkholderia pseudomallei.</title>
        <authorList>
            <person name="Johnson S.L."/>
            <person name="Baker A.L."/>
            <person name="Chain P.S."/>
            <person name="Currie B.J."/>
            <person name="Daligault H.E."/>
            <person name="Davenport K.W."/>
            <person name="Davis C.B."/>
            <person name="Inglis T.J."/>
            <person name="Kaestli M."/>
            <person name="Koren S."/>
            <person name="Mayo M."/>
            <person name="Merritt A.J."/>
            <person name="Price E.P."/>
            <person name="Sarovich D.S."/>
            <person name="Warner J."/>
            <person name="Rosovitz M.J."/>
        </authorList>
    </citation>
    <scope>NUCLEOTIDE SEQUENCE [LARGE SCALE GENOMIC DNA]</scope>
    <source>
        <strain evidence="2">DSM 2030</strain>
    </source>
</reference>
<sequence>MGKVKEVLPVKLFCGFIYKEEDVVEEAIEKLKEKWGEIDLEAGPFPFDFTDYYEEKMGKDLKKRFVSFEKLLSPDESYEWKLFTNSAEEIFSKEGKRKVNIDPGYIDMAKVVLFSTKNFYHRIYLGKGIFAEVTLYYTKGKYEFLPWTYPDYKTKEYTEFFIKLREVYSFQIEKLRSDKNAR</sequence>
<dbReference type="Proteomes" id="UP000029669">
    <property type="component" value="Chromosome"/>
</dbReference>
<evidence type="ECO:0000313" key="2">
    <source>
        <dbReference type="Proteomes" id="UP000029669"/>
    </source>
</evidence>
<gene>
    <name evidence="1" type="ORF">TKV_c23470</name>
</gene>
<protein>
    <recommendedName>
        <fullName evidence="3">GTP-binding protein</fullName>
    </recommendedName>
</protein>
<dbReference type="Pfam" id="PF14385">
    <property type="entry name" value="DUF4416"/>
    <property type="match status" value="1"/>
</dbReference>
<organism evidence="1 2">
    <name type="scientific">Thermoanaerobacter kivui</name>
    <name type="common">Acetogenium kivui</name>
    <dbReference type="NCBI Taxonomy" id="2325"/>
    <lineage>
        <taxon>Bacteria</taxon>
        <taxon>Bacillati</taxon>
        <taxon>Bacillota</taxon>
        <taxon>Clostridia</taxon>
        <taxon>Thermoanaerobacterales</taxon>
        <taxon>Thermoanaerobacteraceae</taxon>
        <taxon>Thermoanaerobacter</taxon>
    </lineage>
</organism>
<dbReference type="STRING" id="2325.TKV_c23470"/>
<dbReference type="OrthoDB" id="9788989at2"/>
<keyword evidence="2" id="KW-1185">Reference proteome</keyword>
<accession>A0A097AUG2</accession>
<dbReference type="HOGENOM" id="CLU_114103_0_0_9"/>
<evidence type="ECO:0000313" key="1">
    <source>
        <dbReference type="EMBL" id="AIS53472.1"/>
    </source>
</evidence>
<dbReference type="KEGG" id="tki:TKV_c23470"/>
<dbReference type="EMBL" id="CP009170">
    <property type="protein sequence ID" value="AIS53472.1"/>
    <property type="molecule type" value="Genomic_DNA"/>
</dbReference>
<evidence type="ECO:0008006" key="3">
    <source>
        <dbReference type="Google" id="ProtNLM"/>
    </source>
</evidence>
<name>A0A097AUG2_THEKI</name>
<dbReference type="eggNOG" id="ENOG5032RQK">
    <property type="taxonomic scope" value="Bacteria"/>
</dbReference>